<dbReference type="InterPro" id="IPR011990">
    <property type="entry name" value="TPR-like_helical_dom_sf"/>
</dbReference>
<dbReference type="Gene3D" id="1.10.510.10">
    <property type="entry name" value="Transferase(Phosphotransferase) domain 1"/>
    <property type="match status" value="1"/>
</dbReference>
<dbReference type="GO" id="GO:0005737">
    <property type="term" value="C:cytoplasm"/>
    <property type="evidence" value="ECO:0007669"/>
    <property type="project" value="TreeGrafter"/>
</dbReference>
<dbReference type="Gene3D" id="3.30.70.1230">
    <property type="entry name" value="Nucleotide cyclase"/>
    <property type="match status" value="1"/>
</dbReference>
<comment type="subcellular location">
    <subcellularLocation>
        <location evidence="1">Membrane</location>
        <topology evidence="1">Single-pass membrane protein</topology>
    </subcellularLocation>
</comment>
<keyword evidence="3" id="KW-0067">ATP-binding</keyword>
<sequence length="1416" mass="155533">MSMNAVAPGAMFQGRYEVLSVLRQGGFAVVYKGRQLATGQPVAIKVLHQVRGCSPADAARYDARFRREMGFCARLHHPNIVRLLDSGQTDEGQLYAVFEFVPGKNLAELLSDEGVLDPQETRYLMLQVLDALSCAHAQGVVHRDLKPANVMIVPTGARRNALVLDFGIGAVVAGAHEGHEVKLTASNELLCTPAYAAPEQLRGLPLTARSDLYSWGLVFIECLTGKPAVSGRSLEEVFLSQVSPEPIPVPRALFGHPLGAILRRSTAKDVAARVVTADGLLRDLEACDLSGLSRADLAEPGVPLGRERADVSSGGGLEPSPRTFGATPQAELERPPVGASFRVGTTEAAPSPSSGVLLSPAAVRVPEPGALVDAEAAGLVEGERRPLTAVCCALSAGGPGLAAIDVEELDELFSEAQEICAEIARRHGGTFAGALGDQLLLHFGYPAAQEDDPRHAARAALEIAAAIRERSARLKAERGATLEVRVGIHTGLVVAREGQRFVQHLGSTPQLAARLCALAPAGVVAASGDTYRILRSQFACDETGVQVPRHGASRPVRVYHVREELPPMAADRGGPEHDTAPLFGRDQEVDLLLQRWGQSRQGTGQIVLVTGGPGVGKSRLALELIRRLRREAHTCLECHCLGDLRHSALHPIIDMLDRLLEPRRGDAPGSRLDRLEALLARRGFPLSSAVPLLAALLSVPLEGRYALPSASPQRQKEMTLNLLLSLLFEVAEDQPVLFLVEDAQWADPTTLEWLCSLVAEVPSARMMALFTARPEFSPPWPTSGMLQIQLGRLDRSYIEQIAAQITGGRALPEAVLTQVVDRTDGVPLFVEELIRMVLDSGALHEEEGRYVLSGSLSELAIPTTLRGLLMARLDHLGRAKTTAQLAAALGREFRHDVLCAVSTLDEAALQRDVERLISADLIHRKRRAMNPTYLFKHALIRDAAYEALPRRTRQRVHARIARTLEERFAEIVETRPDLLAHHHAAAEQKRLAIPYAERAAELALKRPASSTDDIEVVEHITHALGWLASIEDARERAITEMRLNNLLILALLDRRGYMAPELTAAVQRCEELSEQLGDCPLTSATLWAMVMYHNVRNHRREARALAGRLVGVAERSQDVGQLVWSLPLLGECLYTEGRFAEARRAHERCLALYDPARHREHAFAYGLDSRVYAQTSLSMVLCLMGYPDQAFALGHTAVAWARELDHPHSLARALMCLSGIYHYCRRREMVAEVANALIDVAERYRLWLKHFCWAMRRWAEGDVEELSRQIDVIRDSGDLSWMTYWPSLVAELEAERGDHEAAIARLDGCLKLAEETGERYYVPELYRLKALSILARDPRAAPETEACLRRAIALTREQGARLLELRSTLALCRLLLDQDRRPEGRLLLHEIGSWPAEHAEIPEIDEARALLREIAA</sequence>
<dbReference type="SUPFAM" id="SSF55073">
    <property type="entry name" value="Nucleotide cyclase"/>
    <property type="match status" value="1"/>
</dbReference>
<evidence type="ECO:0000256" key="4">
    <source>
        <dbReference type="SAM" id="MobiDB-lite"/>
    </source>
</evidence>
<proteinExistence type="predicted"/>
<name>A0A4V0NDR9_SORCE</name>
<dbReference type="CDD" id="cd14014">
    <property type="entry name" value="STKc_PknB_like"/>
    <property type="match status" value="1"/>
</dbReference>
<evidence type="ECO:0000256" key="2">
    <source>
        <dbReference type="ARBA" id="ARBA00022741"/>
    </source>
</evidence>
<dbReference type="Pfam" id="PF00069">
    <property type="entry name" value="Pkinase"/>
    <property type="match status" value="1"/>
</dbReference>
<evidence type="ECO:0000259" key="5">
    <source>
        <dbReference type="PROSITE" id="PS50011"/>
    </source>
</evidence>
<dbReference type="PROSITE" id="PS00108">
    <property type="entry name" value="PROTEIN_KINASE_ST"/>
    <property type="match status" value="1"/>
</dbReference>
<dbReference type="RefSeq" id="WP_129348931.1">
    <property type="nucleotide sequence ID" value="NZ_CP012670.1"/>
</dbReference>
<evidence type="ECO:0000256" key="3">
    <source>
        <dbReference type="ARBA" id="ARBA00022840"/>
    </source>
</evidence>
<keyword evidence="7" id="KW-0808">Transferase</keyword>
<dbReference type="InterPro" id="IPR008271">
    <property type="entry name" value="Ser/Thr_kinase_AS"/>
</dbReference>
<organism evidence="7 8">
    <name type="scientific">Sorangium cellulosum</name>
    <name type="common">Polyangium cellulosum</name>
    <dbReference type="NCBI Taxonomy" id="56"/>
    <lineage>
        <taxon>Bacteria</taxon>
        <taxon>Pseudomonadati</taxon>
        <taxon>Myxococcota</taxon>
        <taxon>Polyangia</taxon>
        <taxon>Polyangiales</taxon>
        <taxon>Polyangiaceae</taxon>
        <taxon>Sorangium</taxon>
    </lineage>
</organism>
<evidence type="ECO:0000256" key="1">
    <source>
        <dbReference type="ARBA" id="ARBA00004167"/>
    </source>
</evidence>
<dbReference type="OrthoDB" id="222290at2"/>
<dbReference type="GO" id="GO:0005524">
    <property type="term" value="F:ATP binding"/>
    <property type="evidence" value="ECO:0007669"/>
    <property type="project" value="UniProtKB-KW"/>
</dbReference>
<reference evidence="7 8" key="1">
    <citation type="submission" date="2015-09" db="EMBL/GenBank/DDBJ databases">
        <title>Sorangium comparison.</title>
        <authorList>
            <person name="Zaburannyi N."/>
            <person name="Bunk B."/>
            <person name="Overmann J."/>
            <person name="Mueller R."/>
        </authorList>
    </citation>
    <scope>NUCLEOTIDE SEQUENCE [LARGE SCALE GENOMIC DNA]</scope>
    <source>
        <strain evidence="7 8">So ceGT47</strain>
    </source>
</reference>
<dbReference type="Gene3D" id="3.30.200.20">
    <property type="entry name" value="Phosphorylase Kinase, domain 1"/>
    <property type="match status" value="1"/>
</dbReference>
<dbReference type="InterPro" id="IPR041664">
    <property type="entry name" value="AAA_16"/>
</dbReference>
<dbReference type="Pfam" id="PF13191">
    <property type="entry name" value="AAA_16"/>
    <property type="match status" value="1"/>
</dbReference>
<dbReference type="SUPFAM" id="SSF48452">
    <property type="entry name" value="TPR-like"/>
    <property type="match status" value="1"/>
</dbReference>
<keyword evidence="7" id="KW-0418">Kinase</keyword>
<dbReference type="Gene3D" id="3.40.50.300">
    <property type="entry name" value="P-loop containing nucleotide triphosphate hydrolases"/>
    <property type="match status" value="1"/>
</dbReference>
<feature type="domain" description="Protein kinase" evidence="5">
    <location>
        <begin position="16"/>
        <end position="285"/>
    </location>
</feature>
<dbReference type="EMBL" id="CP012670">
    <property type="protein sequence ID" value="AUX23632.1"/>
    <property type="molecule type" value="Genomic_DNA"/>
</dbReference>
<dbReference type="GO" id="GO:0004016">
    <property type="term" value="F:adenylate cyclase activity"/>
    <property type="evidence" value="ECO:0007669"/>
    <property type="project" value="UniProtKB-ARBA"/>
</dbReference>
<dbReference type="SMART" id="SM00044">
    <property type="entry name" value="CYCc"/>
    <property type="match status" value="1"/>
</dbReference>
<dbReference type="GO" id="GO:0004674">
    <property type="term" value="F:protein serine/threonine kinase activity"/>
    <property type="evidence" value="ECO:0007669"/>
    <property type="project" value="UniProtKB-EC"/>
</dbReference>
<dbReference type="InterPro" id="IPR027417">
    <property type="entry name" value="P-loop_NTPase"/>
</dbReference>
<dbReference type="InterPro" id="IPR011009">
    <property type="entry name" value="Kinase-like_dom_sf"/>
</dbReference>
<dbReference type="Pfam" id="PF00211">
    <property type="entry name" value="Guanylate_cyc"/>
    <property type="match status" value="1"/>
</dbReference>
<dbReference type="PANTHER" id="PTHR16305:SF28">
    <property type="entry name" value="GUANYLATE CYCLASE DOMAIN-CONTAINING PROTEIN"/>
    <property type="match status" value="1"/>
</dbReference>
<dbReference type="CDD" id="cd07302">
    <property type="entry name" value="CHD"/>
    <property type="match status" value="1"/>
</dbReference>
<dbReference type="SUPFAM" id="SSF56112">
    <property type="entry name" value="Protein kinase-like (PK-like)"/>
    <property type="match status" value="1"/>
</dbReference>
<dbReference type="InterPro" id="IPR000719">
    <property type="entry name" value="Prot_kinase_dom"/>
</dbReference>
<protein>
    <submittedName>
        <fullName evidence="7">Protein kinase</fullName>
        <ecNumber evidence="7">2.7.11.1</ecNumber>
    </submittedName>
</protein>
<dbReference type="GO" id="GO:0016020">
    <property type="term" value="C:membrane"/>
    <property type="evidence" value="ECO:0007669"/>
    <property type="project" value="UniProtKB-SubCell"/>
</dbReference>
<dbReference type="EC" id="2.7.11.1" evidence="7"/>
<dbReference type="PROSITE" id="PS50011">
    <property type="entry name" value="PROTEIN_KINASE_DOM"/>
    <property type="match status" value="1"/>
</dbReference>
<dbReference type="Proteomes" id="UP000295781">
    <property type="component" value="Chromosome"/>
</dbReference>
<dbReference type="NCBIfam" id="TIGR03903">
    <property type="entry name" value="TOMM_kin_cyc"/>
    <property type="match status" value="1"/>
</dbReference>
<dbReference type="InterPro" id="IPR029787">
    <property type="entry name" value="Nucleotide_cyclase"/>
</dbReference>
<dbReference type="GO" id="GO:0009190">
    <property type="term" value="P:cyclic nucleotide biosynthetic process"/>
    <property type="evidence" value="ECO:0007669"/>
    <property type="project" value="InterPro"/>
</dbReference>
<accession>A0A4V0NDR9</accession>
<dbReference type="SMART" id="SM00220">
    <property type="entry name" value="S_TKc"/>
    <property type="match status" value="1"/>
</dbReference>
<feature type="domain" description="Guanylate cyclase" evidence="6">
    <location>
        <begin position="370"/>
        <end position="516"/>
    </location>
</feature>
<evidence type="ECO:0000259" key="6">
    <source>
        <dbReference type="PROSITE" id="PS50125"/>
    </source>
</evidence>
<evidence type="ECO:0000313" key="7">
    <source>
        <dbReference type="EMBL" id="AUX23632.1"/>
    </source>
</evidence>
<keyword evidence="2" id="KW-0547">Nucleotide-binding</keyword>
<dbReference type="SUPFAM" id="SSF52540">
    <property type="entry name" value="P-loop containing nucleoside triphosphate hydrolases"/>
    <property type="match status" value="1"/>
</dbReference>
<dbReference type="PANTHER" id="PTHR16305">
    <property type="entry name" value="TESTICULAR SOLUBLE ADENYLYL CYCLASE"/>
    <property type="match status" value="1"/>
</dbReference>
<dbReference type="InterPro" id="IPR023889">
    <property type="entry name" value="TOMM_kin_cyc"/>
</dbReference>
<gene>
    <name evidence="7" type="ORF">SOCEGT47_041600</name>
</gene>
<dbReference type="PROSITE" id="PS50125">
    <property type="entry name" value="GUANYLATE_CYCLASE_2"/>
    <property type="match status" value="1"/>
</dbReference>
<dbReference type="InterPro" id="IPR001054">
    <property type="entry name" value="A/G_cyclase"/>
</dbReference>
<dbReference type="Gene3D" id="1.25.40.10">
    <property type="entry name" value="Tetratricopeptide repeat domain"/>
    <property type="match status" value="1"/>
</dbReference>
<evidence type="ECO:0000313" key="8">
    <source>
        <dbReference type="Proteomes" id="UP000295781"/>
    </source>
</evidence>
<feature type="region of interest" description="Disordered" evidence="4">
    <location>
        <begin position="298"/>
        <end position="333"/>
    </location>
</feature>
<dbReference type="GO" id="GO:0035556">
    <property type="term" value="P:intracellular signal transduction"/>
    <property type="evidence" value="ECO:0007669"/>
    <property type="project" value="InterPro"/>
</dbReference>